<reference evidence="1" key="1">
    <citation type="submission" date="2022-07" db="EMBL/GenBank/DDBJ databases">
        <title>Phylogenomic reconstructions and comparative analyses of Kickxellomycotina fungi.</title>
        <authorList>
            <person name="Reynolds N.K."/>
            <person name="Stajich J.E."/>
            <person name="Barry K."/>
            <person name="Grigoriev I.V."/>
            <person name="Crous P."/>
            <person name="Smith M.E."/>
        </authorList>
    </citation>
    <scope>NUCLEOTIDE SEQUENCE</scope>
    <source>
        <strain evidence="1">Benny 63K</strain>
    </source>
</reference>
<organism evidence="1 2">
    <name type="scientific">Kickxella alabastrina</name>
    <dbReference type="NCBI Taxonomy" id="61397"/>
    <lineage>
        <taxon>Eukaryota</taxon>
        <taxon>Fungi</taxon>
        <taxon>Fungi incertae sedis</taxon>
        <taxon>Zoopagomycota</taxon>
        <taxon>Kickxellomycotina</taxon>
        <taxon>Kickxellomycetes</taxon>
        <taxon>Kickxellales</taxon>
        <taxon>Kickxellaceae</taxon>
        <taxon>Kickxella</taxon>
    </lineage>
</organism>
<keyword evidence="2" id="KW-1185">Reference proteome</keyword>
<sequence length="325" mass="36179">MGKRSSDKPGQSSSQQKRAKRFQPMTDRFKNSQSVFEISPGMKGIFATCNRHKEKKSAHETIDLLEEYASKLYPGIEDEIMNDGEEDEDADADADADEKADAPKVDIEDEIAREVAGMKSKWKPKLFRYYNTMIDCLIFIKCHRKIDPGKLVQFIFDDLTKTMQRKTRFTGRIVPAQVTTTSKLDAIVKGATEVASELLAEDAEPSTFALVVNIRYCDALKRDDVIPAVAAPLDAKHKVDLKNAKYTIVIEAFKSMCIIGLVEDFNARRRLNLQTLFDEPEAKKTESKVEETVAEAAVEAASESAAETVSEEAKDAVAAIAKAEN</sequence>
<proteinExistence type="predicted"/>
<accession>A0ACC1IKH9</accession>
<dbReference type="EMBL" id="JANBPG010000591">
    <property type="protein sequence ID" value="KAJ1895242.1"/>
    <property type="molecule type" value="Genomic_DNA"/>
</dbReference>
<dbReference type="Proteomes" id="UP001150581">
    <property type="component" value="Unassembled WGS sequence"/>
</dbReference>
<gene>
    <name evidence="1" type="ORF">LPJ66_004710</name>
</gene>
<name>A0ACC1IKH9_9FUNG</name>
<protein>
    <submittedName>
        <fullName evidence="1">Uncharacterized protein</fullName>
    </submittedName>
</protein>
<evidence type="ECO:0000313" key="2">
    <source>
        <dbReference type="Proteomes" id="UP001150581"/>
    </source>
</evidence>
<comment type="caution">
    <text evidence="1">The sequence shown here is derived from an EMBL/GenBank/DDBJ whole genome shotgun (WGS) entry which is preliminary data.</text>
</comment>
<evidence type="ECO:0000313" key="1">
    <source>
        <dbReference type="EMBL" id="KAJ1895242.1"/>
    </source>
</evidence>